<keyword evidence="7 9" id="KW-0906">Nuclear pore complex</keyword>
<comment type="subcellular location">
    <subcellularLocation>
        <location evidence="1 9">Nucleus</location>
        <location evidence="1 9">Nuclear pore complex</location>
    </subcellularLocation>
</comment>
<evidence type="ECO:0000256" key="8">
    <source>
        <dbReference type="ARBA" id="ARBA00023242"/>
    </source>
</evidence>
<keyword evidence="9" id="KW-0472">Membrane</keyword>
<dbReference type="PANTHER" id="PTHR13373">
    <property type="entry name" value="FROUNT PROTEIN-RELATED"/>
    <property type="match status" value="1"/>
</dbReference>
<keyword evidence="3 9" id="KW-0813">Transport</keyword>
<organism evidence="10">
    <name type="scientific">Anthurium amnicola</name>
    <dbReference type="NCBI Taxonomy" id="1678845"/>
    <lineage>
        <taxon>Eukaryota</taxon>
        <taxon>Viridiplantae</taxon>
        <taxon>Streptophyta</taxon>
        <taxon>Embryophyta</taxon>
        <taxon>Tracheophyta</taxon>
        <taxon>Spermatophyta</taxon>
        <taxon>Magnoliopsida</taxon>
        <taxon>Liliopsida</taxon>
        <taxon>Araceae</taxon>
        <taxon>Pothoideae</taxon>
        <taxon>Potheae</taxon>
        <taxon>Anthurium</taxon>
    </lineage>
</organism>
<evidence type="ECO:0000256" key="9">
    <source>
        <dbReference type="RuleBase" id="RU365073"/>
    </source>
</evidence>
<evidence type="ECO:0000256" key="7">
    <source>
        <dbReference type="ARBA" id="ARBA00023132"/>
    </source>
</evidence>
<dbReference type="InterPro" id="IPR011502">
    <property type="entry name" value="Nucleoporin_Nup85"/>
</dbReference>
<proteinExistence type="inferred from homology"/>
<gene>
    <name evidence="10" type="primary">NUP85_5</name>
    <name evidence="10" type="ORF">g.93474</name>
</gene>
<keyword evidence="6 9" id="KW-0811">Translocation</keyword>
<evidence type="ECO:0000256" key="5">
    <source>
        <dbReference type="ARBA" id="ARBA00022927"/>
    </source>
</evidence>
<dbReference type="GO" id="GO:0006406">
    <property type="term" value="P:mRNA export from nucleus"/>
    <property type="evidence" value="ECO:0007669"/>
    <property type="project" value="TreeGrafter"/>
</dbReference>
<protein>
    <recommendedName>
        <fullName evidence="9">Nuclear pore complex protein Nup85</fullName>
    </recommendedName>
</protein>
<dbReference type="Pfam" id="PF07575">
    <property type="entry name" value="Nucleopor_Nup85"/>
    <property type="match status" value="1"/>
</dbReference>
<dbReference type="EMBL" id="GDJX01011857">
    <property type="protein sequence ID" value="JAT56079.1"/>
    <property type="molecule type" value="Transcribed_RNA"/>
</dbReference>
<dbReference type="GO" id="GO:0017056">
    <property type="term" value="F:structural constituent of nuclear pore"/>
    <property type="evidence" value="ECO:0007669"/>
    <property type="project" value="TreeGrafter"/>
</dbReference>
<evidence type="ECO:0000313" key="10">
    <source>
        <dbReference type="EMBL" id="JAT56079.1"/>
    </source>
</evidence>
<evidence type="ECO:0000256" key="2">
    <source>
        <dbReference type="ARBA" id="ARBA00005573"/>
    </source>
</evidence>
<name>A0A1D1YN61_9ARAE</name>
<dbReference type="GO" id="GO:0006606">
    <property type="term" value="P:protein import into nucleus"/>
    <property type="evidence" value="ECO:0007669"/>
    <property type="project" value="TreeGrafter"/>
</dbReference>
<keyword evidence="4 9" id="KW-0509">mRNA transport</keyword>
<keyword evidence="5 9" id="KW-0653">Protein transport</keyword>
<sequence>MPGHPSDPGQSLVPFSSDVRDPVVYRLRHGVKPPIFRVYVSWTQGNLLHVACLRQQAPPDAGEGDDPGGPDGEVSGKVVEVKLGGAGDGEIGEAQWRRIAYGSVPAFALLQSRRNSLAAISRMHYSSLRAEWWQHILEYSNHIADLLGTQKLLPESIIDDPKMVVEPLEGATNLKAAWRLVEFFYADNESKAWLPEFLVDWLADYDGLLSTIEPTGHSKLVALQKKLVDLQVIEDDPDYWEGLAVALSVGWLDIVVKLLRLHGSYQPDQLDDRETENGLVEAVAVLVSTMPRLRPDLPTGKLGQCYKMKPDFIKAREKWQSHISKLDCSAFWVQCGHHQTREGLRNLLRIMLGQFDSLDASTCHWMELYISHFLYVQPFTVGLERMYSLATKCMQLKPASSYDGLSRILIGILGENTEVVLAECSRMFGPWMVVHAIELLATDNKQAEALLHEERYNLGGISIEELHRLVYAQVLSSHSLTWQIAPTYLASCPKQGLGLLEILLYKQPIQHYALLLKDLEICRLYELENISSSVMKIAGMYHWKHGRKGFGLYCLQQARDEVRLNRIAQQLFDCIGKSISDDSFKQWEGLIELLGSEAGSAGGLEFLHKYRDFKRSLHNAREGRTVDAARQSMESLIQLMKNASTPQRFWLPLLHDSVRLLNWWDRPLLTVSETNLLLNKLQELSLARLHPDFVDADLPPEATSAVRLALATNLGRAILEEC</sequence>
<evidence type="ECO:0000256" key="4">
    <source>
        <dbReference type="ARBA" id="ARBA00022816"/>
    </source>
</evidence>
<comment type="subunit">
    <text evidence="9">Component of the nuclear pore complex (NPC).</text>
</comment>
<dbReference type="GO" id="GO:0031965">
    <property type="term" value="C:nuclear membrane"/>
    <property type="evidence" value="ECO:0007669"/>
    <property type="project" value="UniProtKB-UniRule"/>
</dbReference>
<comment type="similarity">
    <text evidence="2 9">Belongs to the nucleoporin Nup85 family.</text>
</comment>
<dbReference type="GO" id="GO:0045893">
    <property type="term" value="P:positive regulation of DNA-templated transcription"/>
    <property type="evidence" value="ECO:0007669"/>
    <property type="project" value="TreeGrafter"/>
</dbReference>
<accession>A0A1D1YN61</accession>
<comment type="function">
    <text evidence="9">Functions as a component of the nuclear pore complex (NPC).</text>
</comment>
<dbReference type="GO" id="GO:0031080">
    <property type="term" value="C:nuclear pore outer ring"/>
    <property type="evidence" value="ECO:0007669"/>
    <property type="project" value="TreeGrafter"/>
</dbReference>
<dbReference type="AlphaFoldDB" id="A0A1D1YN61"/>
<evidence type="ECO:0000256" key="3">
    <source>
        <dbReference type="ARBA" id="ARBA00022448"/>
    </source>
</evidence>
<keyword evidence="8 9" id="KW-0539">Nucleus</keyword>
<evidence type="ECO:0000256" key="6">
    <source>
        <dbReference type="ARBA" id="ARBA00023010"/>
    </source>
</evidence>
<dbReference type="PANTHER" id="PTHR13373:SF21">
    <property type="entry name" value="NUCLEAR PORE COMPLEX PROTEIN NUP85"/>
    <property type="match status" value="1"/>
</dbReference>
<reference evidence="10" key="1">
    <citation type="submission" date="2015-07" db="EMBL/GenBank/DDBJ databases">
        <title>Transcriptome Assembly of Anthurium amnicola.</title>
        <authorList>
            <person name="Suzuki J."/>
        </authorList>
    </citation>
    <scope>NUCLEOTIDE SEQUENCE</scope>
</reference>
<evidence type="ECO:0000256" key="1">
    <source>
        <dbReference type="ARBA" id="ARBA00004567"/>
    </source>
</evidence>